<keyword evidence="2" id="KW-1185">Reference proteome</keyword>
<reference evidence="1 2" key="1">
    <citation type="submission" date="2019-01" db="EMBL/GenBank/DDBJ databases">
        <title>Hymenobacter humicola sp. nov., isolated from soils in Antarctica.</title>
        <authorList>
            <person name="Sedlacek I."/>
            <person name="Holochova P."/>
            <person name="Kralova S."/>
            <person name="Pantucek R."/>
            <person name="Stankova E."/>
            <person name="Vrbovska V."/>
            <person name="Kristofova L."/>
            <person name="Svec P."/>
            <person name="Busse H.-J."/>
        </authorList>
    </citation>
    <scope>NUCLEOTIDE SEQUENCE [LARGE SCALE GENOMIC DNA]</scope>
    <source>
        <strain evidence="1 2">CCM 8852</strain>
    </source>
</reference>
<dbReference type="Pfam" id="PF14054">
    <property type="entry name" value="DUF4249"/>
    <property type="match status" value="1"/>
</dbReference>
<comment type="caution">
    <text evidence="1">The sequence shown here is derived from an EMBL/GenBank/DDBJ whole genome shotgun (WGS) entry which is preliminary data.</text>
</comment>
<evidence type="ECO:0000313" key="1">
    <source>
        <dbReference type="EMBL" id="RIY10077.1"/>
    </source>
</evidence>
<proteinExistence type="predicted"/>
<evidence type="ECO:0000313" key="2">
    <source>
        <dbReference type="Proteomes" id="UP000284250"/>
    </source>
</evidence>
<dbReference type="EMBL" id="QYCN01000014">
    <property type="protein sequence ID" value="RIY10077.1"/>
    <property type="molecule type" value="Genomic_DNA"/>
</dbReference>
<protein>
    <submittedName>
        <fullName evidence="1">DUF4249 domain-containing protein</fullName>
    </submittedName>
</protein>
<dbReference type="PROSITE" id="PS51257">
    <property type="entry name" value="PROKAR_LIPOPROTEIN"/>
    <property type="match status" value="1"/>
</dbReference>
<name>A0A418QY31_9BACT</name>
<gene>
    <name evidence="1" type="ORF">D0T11_10700</name>
</gene>
<dbReference type="InterPro" id="IPR025345">
    <property type="entry name" value="DUF4249"/>
</dbReference>
<dbReference type="AlphaFoldDB" id="A0A418QY31"/>
<organism evidence="1 2">
    <name type="scientific">Hymenobacter rubripertinctus</name>
    <dbReference type="NCBI Taxonomy" id="2029981"/>
    <lineage>
        <taxon>Bacteria</taxon>
        <taxon>Pseudomonadati</taxon>
        <taxon>Bacteroidota</taxon>
        <taxon>Cytophagia</taxon>
        <taxon>Cytophagales</taxon>
        <taxon>Hymenobacteraceae</taxon>
        <taxon>Hymenobacter</taxon>
    </lineage>
</organism>
<sequence length="395" mass="44200">MSLVFHRLSWLGVLVLAWLAGSCVEPYAPAIVSAPPSYLVVDGFLNARGSTTIRLSRTTAVASKTAPPAETKAKLFIEQENGPRYPLAETAAGTYVSATLTFDAARRYRLLIATQRGQDYASDFVAVKLSVPVDEVSWKPETDGVRVFVSTHDDTRASQYYRWEYEQTWEIRPPYQPLIEYDNALNELRDIRVRYPLSCWVSDQSNRILISKTTPLAKDVVSNFRVQTLSPDSPLLAVRYSILVRQHVLTQAEYGYWELLRRNTESIGTLFDPQPAQVVGNISNLRNPDDLALGFVGAHSTTEQRLFIAQPELPRGWGRRSGYESCVPPDTVYVTPPKTELADVPAKLKSSFGNPGFLPIDRVYSDMGVVIAYIAKAKDCVDCRERGSAVRPSFW</sequence>
<dbReference type="OrthoDB" id="1062680at2"/>
<dbReference type="Proteomes" id="UP000284250">
    <property type="component" value="Unassembled WGS sequence"/>
</dbReference>
<accession>A0A418QY31</accession>